<dbReference type="GO" id="GO:0016887">
    <property type="term" value="F:ATP hydrolysis activity"/>
    <property type="evidence" value="ECO:0007669"/>
    <property type="project" value="InterPro"/>
</dbReference>
<dbReference type="GO" id="GO:0005524">
    <property type="term" value="F:ATP binding"/>
    <property type="evidence" value="ECO:0007669"/>
    <property type="project" value="UniProtKB-KW"/>
</dbReference>
<dbReference type="PANTHER" id="PTHR42788">
    <property type="entry name" value="TAURINE IMPORT ATP-BINDING PROTEIN-RELATED"/>
    <property type="match status" value="1"/>
</dbReference>
<dbReference type="InterPro" id="IPR003439">
    <property type="entry name" value="ABC_transporter-like_ATP-bd"/>
</dbReference>
<keyword evidence="1" id="KW-0813">Transport</keyword>
<keyword evidence="2" id="KW-0547">Nucleotide-binding</keyword>
<dbReference type="Gene3D" id="3.40.50.300">
    <property type="entry name" value="P-loop containing nucleotide triphosphate hydrolases"/>
    <property type="match status" value="1"/>
</dbReference>
<evidence type="ECO:0000256" key="2">
    <source>
        <dbReference type="ARBA" id="ARBA00022741"/>
    </source>
</evidence>
<accession>A0A3B0URN2</accession>
<reference evidence="5" key="1">
    <citation type="submission" date="2018-06" db="EMBL/GenBank/DDBJ databases">
        <authorList>
            <person name="Zhirakovskaya E."/>
        </authorList>
    </citation>
    <scope>NUCLEOTIDE SEQUENCE</scope>
</reference>
<dbReference type="AlphaFoldDB" id="A0A3B0URN2"/>
<keyword evidence="3" id="KW-0067">ATP-binding</keyword>
<dbReference type="InterPro" id="IPR017871">
    <property type="entry name" value="ABC_transporter-like_CS"/>
</dbReference>
<sequence length="289" mass="31721">MGEGGLSALPFVLVITGSSGGLMTIENQIEINNVTHAYQTDDGPLPVLKNLNISVPINSFVAVVGPSGCGKSTLTRLIAGLMIPDEGEVRLHGEVITSPKSSVGMAFQNPVLLEWRSILKNVLLPLEIVADNLPQNQKIDRAMSLLSLVGLEGFEDKRPSELSGGMRQRASLCRALVHRPEVLILDEPFGALDAFTREDLWQIMHELRKEEAFTTLMITHDLRESVFLADQVVVMSGRPANSQFVLDVTLGNERTLEDLYTEKSVKMLAKLRHEIQIAQGRSAKSEENA</sequence>
<evidence type="ECO:0000256" key="3">
    <source>
        <dbReference type="ARBA" id="ARBA00022840"/>
    </source>
</evidence>
<dbReference type="InterPro" id="IPR027417">
    <property type="entry name" value="P-loop_NTPase"/>
</dbReference>
<dbReference type="PANTHER" id="PTHR42788:SF13">
    <property type="entry name" value="ALIPHATIC SULFONATES IMPORT ATP-BINDING PROTEIN SSUB"/>
    <property type="match status" value="1"/>
</dbReference>
<evidence type="ECO:0000256" key="1">
    <source>
        <dbReference type="ARBA" id="ARBA00022448"/>
    </source>
</evidence>
<protein>
    <submittedName>
        <fullName evidence="5">Hydroxymethylpyrimidine ABC transporter, ATPase component</fullName>
    </submittedName>
</protein>
<dbReference type="InterPro" id="IPR003593">
    <property type="entry name" value="AAA+_ATPase"/>
</dbReference>
<dbReference type="InterPro" id="IPR050166">
    <property type="entry name" value="ABC_transporter_ATP-bind"/>
</dbReference>
<dbReference type="SUPFAM" id="SSF52540">
    <property type="entry name" value="P-loop containing nucleoside triphosphate hydrolases"/>
    <property type="match status" value="1"/>
</dbReference>
<dbReference type="PROSITE" id="PS50893">
    <property type="entry name" value="ABC_TRANSPORTER_2"/>
    <property type="match status" value="1"/>
</dbReference>
<dbReference type="EMBL" id="UOEQ01000428">
    <property type="protein sequence ID" value="VAW22724.1"/>
    <property type="molecule type" value="Genomic_DNA"/>
</dbReference>
<dbReference type="PROSITE" id="PS00211">
    <property type="entry name" value="ABC_TRANSPORTER_1"/>
    <property type="match status" value="1"/>
</dbReference>
<dbReference type="Pfam" id="PF00005">
    <property type="entry name" value="ABC_tran"/>
    <property type="match status" value="1"/>
</dbReference>
<gene>
    <name evidence="5" type="ORF">MNBD_ALPHA11-94</name>
</gene>
<dbReference type="SMART" id="SM00382">
    <property type="entry name" value="AAA"/>
    <property type="match status" value="1"/>
</dbReference>
<proteinExistence type="predicted"/>
<feature type="domain" description="ABC transporter" evidence="4">
    <location>
        <begin position="29"/>
        <end position="262"/>
    </location>
</feature>
<dbReference type="CDD" id="cd03293">
    <property type="entry name" value="ABC_NrtD_SsuB_transporters"/>
    <property type="match status" value="1"/>
</dbReference>
<evidence type="ECO:0000259" key="4">
    <source>
        <dbReference type="PROSITE" id="PS50893"/>
    </source>
</evidence>
<name>A0A3B0URN2_9ZZZZ</name>
<organism evidence="5">
    <name type="scientific">hydrothermal vent metagenome</name>
    <dbReference type="NCBI Taxonomy" id="652676"/>
    <lineage>
        <taxon>unclassified sequences</taxon>
        <taxon>metagenomes</taxon>
        <taxon>ecological metagenomes</taxon>
    </lineage>
</organism>
<evidence type="ECO:0000313" key="5">
    <source>
        <dbReference type="EMBL" id="VAW22724.1"/>
    </source>
</evidence>